<comment type="caution">
    <text evidence="6">The sequence shown here is derived from an EMBL/GenBank/DDBJ whole genome shotgun (WGS) entry which is preliminary data.</text>
</comment>
<evidence type="ECO:0000256" key="1">
    <source>
        <dbReference type="ARBA" id="ARBA00023015"/>
    </source>
</evidence>
<dbReference type="AlphaFoldDB" id="A0A420XRL2"/>
<dbReference type="FunCoup" id="A0A420XRL2">
    <property type="interactions" value="1"/>
</dbReference>
<dbReference type="GO" id="GO:0003700">
    <property type="term" value="F:DNA-binding transcription factor activity"/>
    <property type="evidence" value="ECO:0007669"/>
    <property type="project" value="TreeGrafter"/>
</dbReference>
<dbReference type="SUPFAM" id="SSF48498">
    <property type="entry name" value="Tetracyclin repressor-like, C-terminal domain"/>
    <property type="match status" value="1"/>
</dbReference>
<dbReference type="Pfam" id="PF13305">
    <property type="entry name" value="TetR_C_33"/>
    <property type="match status" value="1"/>
</dbReference>
<organism evidence="6 7">
    <name type="scientific">Motilibacter peucedani</name>
    <dbReference type="NCBI Taxonomy" id="598650"/>
    <lineage>
        <taxon>Bacteria</taxon>
        <taxon>Bacillati</taxon>
        <taxon>Actinomycetota</taxon>
        <taxon>Actinomycetes</taxon>
        <taxon>Motilibacterales</taxon>
        <taxon>Motilibacteraceae</taxon>
        <taxon>Motilibacter</taxon>
    </lineage>
</organism>
<dbReference type="Gene3D" id="1.10.357.10">
    <property type="entry name" value="Tetracycline Repressor, domain 2"/>
    <property type="match status" value="1"/>
</dbReference>
<dbReference type="InterPro" id="IPR036271">
    <property type="entry name" value="Tet_transcr_reg_TetR-rel_C_sf"/>
</dbReference>
<proteinExistence type="predicted"/>
<reference evidence="6 7" key="1">
    <citation type="submission" date="2018-10" db="EMBL/GenBank/DDBJ databases">
        <title>Genomic Encyclopedia of Archaeal and Bacterial Type Strains, Phase II (KMG-II): from individual species to whole genera.</title>
        <authorList>
            <person name="Goeker M."/>
        </authorList>
    </citation>
    <scope>NUCLEOTIDE SEQUENCE [LARGE SCALE GENOMIC DNA]</scope>
    <source>
        <strain evidence="6 7">RP-AC37</strain>
    </source>
</reference>
<evidence type="ECO:0000259" key="5">
    <source>
        <dbReference type="PROSITE" id="PS50977"/>
    </source>
</evidence>
<dbReference type="PANTHER" id="PTHR30055:SF243">
    <property type="entry name" value="HTH-TYPE TRANSCRIPTIONAL REGULATOR RV1816"/>
    <property type="match status" value="1"/>
</dbReference>
<dbReference type="Proteomes" id="UP000281955">
    <property type="component" value="Unassembled WGS sequence"/>
</dbReference>
<dbReference type="PANTHER" id="PTHR30055">
    <property type="entry name" value="HTH-TYPE TRANSCRIPTIONAL REGULATOR RUTR"/>
    <property type="match status" value="1"/>
</dbReference>
<sequence length="239" mass="24928">MDAPRTARARARAELTTAIADAARTQLAEQGASALSLRAVARELGMASSAVYRYVASRDELLTMLIVEAYDALGAAAEDGERTAREAGGGPGTRWLGAARGFRAWARAHPHEYALVYGSPVPGYAAPAATVAPAVRTARVLIAILRDAVDAGQLEAPRAPLGRSVVAAPVLELSGGLPPTPFEDLPERALVLLSSLTGLVTYELFGHLVNTVSDVDTWFDASVAWVASVAGLVVEVEAS</sequence>
<name>A0A420XRL2_9ACTN</name>
<dbReference type="GO" id="GO:0000976">
    <property type="term" value="F:transcription cis-regulatory region binding"/>
    <property type="evidence" value="ECO:0007669"/>
    <property type="project" value="TreeGrafter"/>
</dbReference>
<accession>A0A420XRL2</accession>
<evidence type="ECO:0000313" key="6">
    <source>
        <dbReference type="EMBL" id="RKS77525.1"/>
    </source>
</evidence>
<dbReference type="InterPro" id="IPR001647">
    <property type="entry name" value="HTH_TetR"/>
</dbReference>
<dbReference type="Pfam" id="PF00440">
    <property type="entry name" value="TetR_N"/>
    <property type="match status" value="1"/>
</dbReference>
<dbReference type="PRINTS" id="PR00455">
    <property type="entry name" value="HTHTETR"/>
</dbReference>
<keyword evidence="1" id="KW-0805">Transcription regulation</keyword>
<keyword evidence="3" id="KW-0804">Transcription</keyword>
<gene>
    <name evidence="6" type="ORF">CLV35_1214</name>
</gene>
<dbReference type="PROSITE" id="PS50977">
    <property type="entry name" value="HTH_TETR_2"/>
    <property type="match status" value="1"/>
</dbReference>
<dbReference type="InterPro" id="IPR009057">
    <property type="entry name" value="Homeodomain-like_sf"/>
</dbReference>
<keyword evidence="2 4" id="KW-0238">DNA-binding</keyword>
<keyword evidence="7" id="KW-1185">Reference proteome</keyword>
<dbReference type="InParanoid" id="A0A420XRL2"/>
<dbReference type="OrthoDB" id="3210322at2"/>
<dbReference type="RefSeq" id="WP_121192555.1">
    <property type="nucleotide sequence ID" value="NZ_RBWV01000010.1"/>
</dbReference>
<dbReference type="InterPro" id="IPR050109">
    <property type="entry name" value="HTH-type_TetR-like_transc_reg"/>
</dbReference>
<evidence type="ECO:0000256" key="2">
    <source>
        <dbReference type="ARBA" id="ARBA00023125"/>
    </source>
</evidence>
<evidence type="ECO:0000256" key="3">
    <source>
        <dbReference type="ARBA" id="ARBA00023163"/>
    </source>
</evidence>
<feature type="domain" description="HTH tetR-type" evidence="5">
    <location>
        <begin position="13"/>
        <end position="73"/>
    </location>
</feature>
<evidence type="ECO:0000313" key="7">
    <source>
        <dbReference type="Proteomes" id="UP000281955"/>
    </source>
</evidence>
<evidence type="ECO:0000256" key="4">
    <source>
        <dbReference type="PROSITE-ProRule" id="PRU00335"/>
    </source>
</evidence>
<feature type="DNA-binding region" description="H-T-H motif" evidence="4">
    <location>
        <begin position="36"/>
        <end position="55"/>
    </location>
</feature>
<dbReference type="SUPFAM" id="SSF46689">
    <property type="entry name" value="Homeodomain-like"/>
    <property type="match status" value="1"/>
</dbReference>
<protein>
    <submittedName>
        <fullName evidence="6">AcrR family transcriptional regulator</fullName>
    </submittedName>
</protein>
<dbReference type="EMBL" id="RBWV01000010">
    <property type="protein sequence ID" value="RKS77525.1"/>
    <property type="molecule type" value="Genomic_DNA"/>
</dbReference>
<dbReference type="InterPro" id="IPR025996">
    <property type="entry name" value="MT1864/Rv1816-like_C"/>
</dbReference>